<evidence type="ECO:0000256" key="4">
    <source>
        <dbReference type="ARBA" id="ARBA00023163"/>
    </source>
</evidence>
<evidence type="ECO:0000313" key="8">
    <source>
        <dbReference type="Proteomes" id="UP000078544"/>
    </source>
</evidence>
<dbReference type="PANTHER" id="PTHR46910:SF37">
    <property type="entry name" value="ZN(II)2CYS6 TRANSCRIPTION FACTOR (EUROFUNG)"/>
    <property type="match status" value="1"/>
</dbReference>
<sequence length="486" mass="52975">MTGQDTILLRRYLSSGPHQPRRDRSLPGIADIDLLALPERQVAEQAIAVLAGPVLQRVFPILNGRLVTETIEAAYGAVVGDGPSVKQLSATACLFALLAVMSLLSRKSAAATSDGAIFTSKAESLLSGVGGFASLDGLQAYLLLHQYYRVLGEHDTDSIYSACRMLCLLRGHVQGAAVISTVTSSDSARIAAKHVRELFWTCYIFDKDVALATGQPPILADEYCDMSNLEDFDSISSSDAVNMSVMPDDIAWQKLVFLLPTDSQIGPLKDKIFRLLYSGSGLAVSDSELLTRIRLLDDDLESWRVSVRAVVRPALSRRSRHGSIADPYDSLVAARLQLDYNYLVVIIHSTVRRFGSGVLPEDLHGVMHSSIDLTLEASRCTIHLMRGPESDEGETWHDLFQLGVAAMALFVNILVHPMTKQATSDLEWLGVAVLVASRTVQNGCFSQNETSHAKRMGDFIEELARLAERAIVVAAVNNADGDDHIR</sequence>
<keyword evidence="3" id="KW-0238">DNA-binding</keyword>
<evidence type="ECO:0000256" key="1">
    <source>
        <dbReference type="ARBA" id="ARBA00004123"/>
    </source>
</evidence>
<dbReference type="GO" id="GO:0006351">
    <property type="term" value="P:DNA-templated transcription"/>
    <property type="evidence" value="ECO:0007669"/>
    <property type="project" value="InterPro"/>
</dbReference>
<proteinExistence type="predicted"/>
<dbReference type="SMART" id="SM00906">
    <property type="entry name" value="Fungal_trans"/>
    <property type="match status" value="1"/>
</dbReference>
<dbReference type="InterPro" id="IPR007219">
    <property type="entry name" value="XnlR_reg_dom"/>
</dbReference>
<dbReference type="PANTHER" id="PTHR46910">
    <property type="entry name" value="TRANSCRIPTION FACTOR PDR1"/>
    <property type="match status" value="1"/>
</dbReference>
<dbReference type="EMBL" id="AZGY01000004">
    <property type="protein sequence ID" value="KZZ99174.1"/>
    <property type="molecule type" value="Genomic_DNA"/>
</dbReference>
<dbReference type="Proteomes" id="UP000078544">
    <property type="component" value="Unassembled WGS sequence"/>
</dbReference>
<keyword evidence="4" id="KW-0804">Transcription</keyword>
<dbReference type="OrthoDB" id="4116913at2759"/>
<dbReference type="CDD" id="cd12148">
    <property type="entry name" value="fungal_TF_MHR"/>
    <property type="match status" value="1"/>
</dbReference>
<evidence type="ECO:0000313" key="7">
    <source>
        <dbReference type="EMBL" id="KZZ99174.1"/>
    </source>
</evidence>
<evidence type="ECO:0000259" key="6">
    <source>
        <dbReference type="SMART" id="SM00906"/>
    </source>
</evidence>
<feature type="domain" description="Xylanolytic transcriptional activator regulatory" evidence="6">
    <location>
        <begin position="180"/>
        <end position="232"/>
    </location>
</feature>
<keyword evidence="5" id="KW-0539">Nucleus</keyword>
<evidence type="ECO:0000256" key="2">
    <source>
        <dbReference type="ARBA" id="ARBA00023015"/>
    </source>
</evidence>
<name>A0A168EUW2_9HYPO</name>
<protein>
    <submittedName>
        <fullName evidence="7">Transcription factor</fullName>
    </submittedName>
</protein>
<keyword evidence="8" id="KW-1185">Reference proteome</keyword>
<keyword evidence="2" id="KW-0805">Transcription regulation</keyword>
<dbReference type="AlphaFoldDB" id="A0A168EUW2"/>
<dbReference type="STRING" id="1081109.A0A168EUW2"/>
<evidence type="ECO:0000256" key="3">
    <source>
        <dbReference type="ARBA" id="ARBA00023125"/>
    </source>
</evidence>
<accession>A0A168EUW2</accession>
<evidence type="ECO:0000256" key="5">
    <source>
        <dbReference type="ARBA" id="ARBA00023242"/>
    </source>
</evidence>
<comment type="caution">
    <text evidence="7">The sequence shown here is derived from an EMBL/GenBank/DDBJ whole genome shotgun (WGS) entry which is preliminary data.</text>
</comment>
<dbReference type="InterPro" id="IPR050987">
    <property type="entry name" value="AtrR-like"/>
</dbReference>
<dbReference type="GO" id="GO:0003700">
    <property type="term" value="F:DNA-binding transcription factor activity"/>
    <property type="evidence" value="ECO:0007669"/>
    <property type="project" value="InterPro"/>
</dbReference>
<reference evidence="7 8" key="1">
    <citation type="journal article" date="2016" name="Genome Biol. Evol.">
        <title>Divergent and convergent evolution of fungal pathogenicity.</title>
        <authorList>
            <person name="Shang Y."/>
            <person name="Xiao G."/>
            <person name="Zheng P."/>
            <person name="Cen K."/>
            <person name="Zhan S."/>
            <person name="Wang C."/>
        </authorList>
    </citation>
    <scope>NUCLEOTIDE SEQUENCE [LARGE SCALE GENOMIC DNA]</scope>
    <source>
        <strain evidence="7 8">RCEF 2490</strain>
    </source>
</reference>
<dbReference type="GO" id="GO:0005634">
    <property type="term" value="C:nucleus"/>
    <property type="evidence" value="ECO:0007669"/>
    <property type="project" value="UniProtKB-SubCell"/>
</dbReference>
<dbReference type="GO" id="GO:0003677">
    <property type="term" value="F:DNA binding"/>
    <property type="evidence" value="ECO:0007669"/>
    <property type="project" value="UniProtKB-KW"/>
</dbReference>
<gene>
    <name evidence="7" type="ORF">AAL_02725</name>
</gene>
<organism evidence="7 8">
    <name type="scientific">Moelleriella libera RCEF 2490</name>
    <dbReference type="NCBI Taxonomy" id="1081109"/>
    <lineage>
        <taxon>Eukaryota</taxon>
        <taxon>Fungi</taxon>
        <taxon>Dikarya</taxon>
        <taxon>Ascomycota</taxon>
        <taxon>Pezizomycotina</taxon>
        <taxon>Sordariomycetes</taxon>
        <taxon>Hypocreomycetidae</taxon>
        <taxon>Hypocreales</taxon>
        <taxon>Clavicipitaceae</taxon>
        <taxon>Moelleriella</taxon>
    </lineage>
</organism>
<comment type="subcellular location">
    <subcellularLocation>
        <location evidence="1">Nucleus</location>
    </subcellularLocation>
</comment>
<dbReference type="GO" id="GO:0008270">
    <property type="term" value="F:zinc ion binding"/>
    <property type="evidence" value="ECO:0007669"/>
    <property type="project" value="InterPro"/>
</dbReference>
<dbReference type="Pfam" id="PF04082">
    <property type="entry name" value="Fungal_trans"/>
    <property type="match status" value="1"/>
</dbReference>